<evidence type="ECO:0000256" key="1">
    <source>
        <dbReference type="ARBA" id="ARBA00023015"/>
    </source>
</evidence>
<dbReference type="InterPro" id="IPR050109">
    <property type="entry name" value="HTH-type_TetR-like_transc_reg"/>
</dbReference>
<organism evidence="6 7">
    <name type="scientific">Kutzneria chonburiensis</name>
    <dbReference type="NCBI Taxonomy" id="1483604"/>
    <lineage>
        <taxon>Bacteria</taxon>
        <taxon>Bacillati</taxon>
        <taxon>Actinomycetota</taxon>
        <taxon>Actinomycetes</taxon>
        <taxon>Pseudonocardiales</taxon>
        <taxon>Pseudonocardiaceae</taxon>
        <taxon>Kutzneria</taxon>
    </lineage>
</organism>
<reference evidence="6 7" key="1">
    <citation type="submission" date="2024-09" db="EMBL/GenBank/DDBJ databases">
        <authorList>
            <person name="Sun Q."/>
            <person name="Mori K."/>
        </authorList>
    </citation>
    <scope>NUCLEOTIDE SEQUENCE [LARGE SCALE GENOMIC DNA]</scope>
    <source>
        <strain evidence="6 7">TBRC 1432</strain>
    </source>
</reference>
<dbReference type="Pfam" id="PF00440">
    <property type="entry name" value="TetR_N"/>
    <property type="match status" value="1"/>
</dbReference>
<gene>
    <name evidence="6" type="ORF">ACFFH7_20255</name>
</gene>
<dbReference type="PANTHER" id="PTHR30055:SF234">
    <property type="entry name" value="HTH-TYPE TRANSCRIPTIONAL REGULATOR BETI"/>
    <property type="match status" value="1"/>
</dbReference>
<accession>A0ABV6MUB1</accession>
<feature type="DNA-binding region" description="H-T-H motif" evidence="4">
    <location>
        <begin position="20"/>
        <end position="39"/>
    </location>
</feature>
<dbReference type="InterPro" id="IPR009057">
    <property type="entry name" value="Homeodomain-like_sf"/>
</dbReference>
<keyword evidence="7" id="KW-1185">Reference proteome</keyword>
<sequence>MQLVGCAIELIAEVGFGLASLSKIAERAGVAKSVVLYHFAGKEELLNTLVMETFLASVPYMVPPVRAEETARGKLAAYIRANGRFIDENRTAALAMYEMFIGYRSPEGKRLDQVMAESVAANPPQGELAELDPGAIFELGRRTGEFREFPVLAMVMALRQAIDGAVMFLVRDKEFDVIGYCEEVVTIFEKATKEGEP</sequence>
<dbReference type="Gene3D" id="1.10.10.60">
    <property type="entry name" value="Homeodomain-like"/>
    <property type="match status" value="1"/>
</dbReference>
<dbReference type="Gene3D" id="1.10.357.10">
    <property type="entry name" value="Tetracycline Repressor, domain 2"/>
    <property type="match status" value="1"/>
</dbReference>
<proteinExistence type="predicted"/>
<comment type="caution">
    <text evidence="6">The sequence shown here is derived from an EMBL/GenBank/DDBJ whole genome shotgun (WGS) entry which is preliminary data.</text>
</comment>
<dbReference type="RefSeq" id="WP_379794168.1">
    <property type="nucleotide sequence ID" value="NZ_JBHLUD010000007.1"/>
</dbReference>
<keyword evidence="2 4" id="KW-0238">DNA-binding</keyword>
<dbReference type="InterPro" id="IPR001647">
    <property type="entry name" value="HTH_TetR"/>
</dbReference>
<dbReference type="PRINTS" id="PR00455">
    <property type="entry name" value="HTHTETR"/>
</dbReference>
<evidence type="ECO:0000313" key="6">
    <source>
        <dbReference type="EMBL" id="MFC0543847.1"/>
    </source>
</evidence>
<name>A0ABV6MUB1_9PSEU</name>
<evidence type="ECO:0000256" key="3">
    <source>
        <dbReference type="ARBA" id="ARBA00023163"/>
    </source>
</evidence>
<evidence type="ECO:0000256" key="4">
    <source>
        <dbReference type="PROSITE-ProRule" id="PRU00335"/>
    </source>
</evidence>
<dbReference type="Proteomes" id="UP001589810">
    <property type="component" value="Unassembled WGS sequence"/>
</dbReference>
<dbReference type="EMBL" id="JBHLUD010000007">
    <property type="protein sequence ID" value="MFC0543847.1"/>
    <property type="molecule type" value="Genomic_DNA"/>
</dbReference>
<keyword evidence="3" id="KW-0804">Transcription</keyword>
<dbReference type="SUPFAM" id="SSF46689">
    <property type="entry name" value="Homeodomain-like"/>
    <property type="match status" value="1"/>
</dbReference>
<feature type="domain" description="HTH tetR-type" evidence="5">
    <location>
        <begin position="1"/>
        <end position="57"/>
    </location>
</feature>
<keyword evidence="1" id="KW-0805">Transcription regulation</keyword>
<dbReference type="PROSITE" id="PS50977">
    <property type="entry name" value="HTH_TETR_2"/>
    <property type="match status" value="1"/>
</dbReference>
<evidence type="ECO:0000256" key="2">
    <source>
        <dbReference type="ARBA" id="ARBA00023125"/>
    </source>
</evidence>
<evidence type="ECO:0000313" key="7">
    <source>
        <dbReference type="Proteomes" id="UP001589810"/>
    </source>
</evidence>
<evidence type="ECO:0000259" key="5">
    <source>
        <dbReference type="PROSITE" id="PS50977"/>
    </source>
</evidence>
<protein>
    <submittedName>
        <fullName evidence="6">TetR/AcrR family transcriptional regulator</fullName>
    </submittedName>
</protein>
<dbReference type="PANTHER" id="PTHR30055">
    <property type="entry name" value="HTH-TYPE TRANSCRIPTIONAL REGULATOR RUTR"/>
    <property type="match status" value="1"/>
</dbReference>